<comment type="caution">
    <text evidence="12">The sequence shown here is derived from an EMBL/GenBank/DDBJ whole genome shotgun (WGS) entry which is preliminary data.</text>
</comment>
<sequence length="384" mass="42474">MADIRPLRIGIVAGEASGDVLGAGLIKSLKSLHPNCEIVGIGGQHLIEQGIDSLVDINELSVMGLLEVVKHLPRLLRIRKMVIDYFTDNPPDVFIGVDAPDFNLPVAKKLKARGIKTVHYVSPTVWAWREGRIHKIAAATNLVLGIFPFEQPIYDKYSVPYQYVGHTLADSIPLKVDRESARANLSISTDAHVLAILPGSRAKEIASMLPVFLQTADLYKQHVDGLHVVIPAANQARLQQIEALLDELKPAVKILLSSEPARTLMIAADAVLLTSGTASLEAMLCKRPMVVAYRMSALTYIIMQRLYKPDYFALPNILAEQALVPELLQEQVNPENLCHHLLEQLERDQDLLMHAYREQHKSLQQNADEQAAKAVLVLINADEA</sequence>
<keyword evidence="13" id="KW-1185">Reference proteome</keyword>
<evidence type="ECO:0000256" key="6">
    <source>
        <dbReference type="ARBA" id="ARBA00022556"/>
    </source>
</evidence>
<dbReference type="Gene3D" id="3.40.50.2000">
    <property type="entry name" value="Glycogen Phosphorylase B"/>
    <property type="match status" value="1"/>
</dbReference>
<dbReference type="RefSeq" id="WP_382407073.1">
    <property type="nucleotide sequence ID" value="NZ_JBHSGU010000002.1"/>
</dbReference>
<proteinExistence type="inferred from homology"/>
<evidence type="ECO:0000256" key="7">
    <source>
        <dbReference type="ARBA" id="ARBA00022676"/>
    </source>
</evidence>
<comment type="similarity">
    <text evidence="2 11">Belongs to the LpxB family.</text>
</comment>
<dbReference type="CDD" id="cd01635">
    <property type="entry name" value="Glycosyltransferase_GTB-type"/>
    <property type="match status" value="1"/>
</dbReference>
<evidence type="ECO:0000256" key="11">
    <source>
        <dbReference type="HAMAP-Rule" id="MF_00392"/>
    </source>
</evidence>
<comment type="pathway">
    <text evidence="11">Bacterial outer membrane biogenesis; LPS lipid A biosynthesis.</text>
</comment>
<evidence type="ECO:0000256" key="4">
    <source>
        <dbReference type="ARBA" id="ARBA00020902"/>
    </source>
</evidence>
<evidence type="ECO:0000256" key="5">
    <source>
        <dbReference type="ARBA" id="ARBA00022516"/>
    </source>
</evidence>
<dbReference type="SUPFAM" id="SSF53756">
    <property type="entry name" value="UDP-Glycosyltransferase/glycogen phosphorylase"/>
    <property type="match status" value="1"/>
</dbReference>
<reference evidence="13" key="1">
    <citation type="journal article" date="2019" name="Int. J. Syst. Evol. Microbiol.">
        <title>The Global Catalogue of Microorganisms (GCM) 10K type strain sequencing project: providing services to taxonomists for standard genome sequencing and annotation.</title>
        <authorList>
            <consortium name="The Broad Institute Genomics Platform"/>
            <consortium name="The Broad Institute Genome Sequencing Center for Infectious Disease"/>
            <person name="Wu L."/>
            <person name="Ma J."/>
        </authorList>
    </citation>
    <scope>NUCLEOTIDE SEQUENCE [LARGE SCALE GENOMIC DNA]</scope>
    <source>
        <strain evidence="13">KACC 12507</strain>
    </source>
</reference>
<gene>
    <name evidence="11 12" type="primary">lpxB</name>
    <name evidence="12" type="ORF">ACFO4O_07615</name>
</gene>
<evidence type="ECO:0000256" key="1">
    <source>
        <dbReference type="ARBA" id="ARBA00002056"/>
    </source>
</evidence>
<organism evidence="12 13">
    <name type="scientific">Glaciecola siphonariae</name>
    <dbReference type="NCBI Taxonomy" id="521012"/>
    <lineage>
        <taxon>Bacteria</taxon>
        <taxon>Pseudomonadati</taxon>
        <taxon>Pseudomonadota</taxon>
        <taxon>Gammaproteobacteria</taxon>
        <taxon>Alteromonadales</taxon>
        <taxon>Alteromonadaceae</taxon>
        <taxon>Glaciecola</taxon>
    </lineage>
</organism>
<evidence type="ECO:0000256" key="8">
    <source>
        <dbReference type="ARBA" id="ARBA00022679"/>
    </source>
</evidence>
<keyword evidence="7 11" id="KW-0328">Glycosyltransferase</keyword>
<keyword evidence="8 11" id="KW-0808">Transferase</keyword>
<evidence type="ECO:0000256" key="10">
    <source>
        <dbReference type="ARBA" id="ARBA00048975"/>
    </source>
</evidence>
<dbReference type="NCBIfam" id="TIGR00215">
    <property type="entry name" value="lpxB"/>
    <property type="match status" value="1"/>
</dbReference>
<evidence type="ECO:0000256" key="9">
    <source>
        <dbReference type="ARBA" id="ARBA00023098"/>
    </source>
</evidence>
<evidence type="ECO:0000256" key="2">
    <source>
        <dbReference type="ARBA" id="ARBA00007868"/>
    </source>
</evidence>
<name>A0ABV9LU23_9ALTE</name>
<dbReference type="Pfam" id="PF02684">
    <property type="entry name" value="LpxB"/>
    <property type="match status" value="1"/>
</dbReference>
<accession>A0ABV9LU23</accession>
<dbReference type="PANTHER" id="PTHR30372:SF4">
    <property type="entry name" value="LIPID-A-DISACCHARIDE SYNTHASE, MITOCHONDRIAL-RELATED"/>
    <property type="match status" value="1"/>
</dbReference>
<evidence type="ECO:0000313" key="13">
    <source>
        <dbReference type="Proteomes" id="UP001595897"/>
    </source>
</evidence>
<comment type="catalytic activity">
    <reaction evidence="10 11">
        <text>a lipid X + a UDP-2-N,3-O-bis[(3R)-3-hydroxyacyl]-alpha-D-glucosamine = a lipid A disaccharide + UDP + H(+)</text>
        <dbReference type="Rhea" id="RHEA:67828"/>
        <dbReference type="ChEBI" id="CHEBI:15378"/>
        <dbReference type="ChEBI" id="CHEBI:58223"/>
        <dbReference type="ChEBI" id="CHEBI:137748"/>
        <dbReference type="ChEBI" id="CHEBI:176338"/>
        <dbReference type="ChEBI" id="CHEBI:176343"/>
        <dbReference type="EC" id="2.4.1.182"/>
    </reaction>
</comment>
<keyword evidence="6 11" id="KW-0441">Lipid A biosynthesis</keyword>
<comment type="function">
    <text evidence="1 11">Condensation of UDP-2,3-diacylglucosamine and 2,3-diacylglucosamine-1-phosphate to form lipid A disaccharide, a precursor of lipid A, a phosphorylated glycolipid that anchors the lipopolysaccharide to the outer membrane of the cell.</text>
</comment>
<protein>
    <recommendedName>
        <fullName evidence="4 11">Lipid-A-disaccharide synthase</fullName>
        <ecNumber evidence="3 11">2.4.1.182</ecNumber>
    </recommendedName>
</protein>
<dbReference type="Proteomes" id="UP001595897">
    <property type="component" value="Unassembled WGS sequence"/>
</dbReference>
<dbReference type="PANTHER" id="PTHR30372">
    <property type="entry name" value="LIPID-A-DISACCHARIDE SYNTHASE"/>
    <property type="match status" value="1"/>
</dbReference>
<keyword evidence="5 11" id="KW-0444">Lipid biosynthesis</keyword>
<evidence type="ECO:0000313" key="12">
    <source>
        <dbReference type="EMBL" id="MFC4700016.1"/>
    </source>
</evidence>
<keyword evidence="9 11" id="KW-0443">Lipid metabolism</keyword>
<dbReference type="EC" id="2.4.1.182" evidence="3 11"/>
<dbReference type="GO" id="GO:0008915">
    <property type="term" value="F:lipid-A-disaccharide synthase activity"/>
    <property type="evidence" value="ECO:0007669"/>
    <property type="project" value="UniProtKB-EC"/>
</dbReference>
<dbReference type="HAMAP" id="MF_00392">
    <property type="entry name" value="LpxB"/>
    <property type="match status" value="1"/>
</dbReference>
<dbReference type="InterPro" id="IPR003835">
    <property type="entry name" value="Glyco_trans_19"/>
</dbReference>
<evidence type="ECO:0000256" key="3">
    <source>
        <dbReference type="ARBA" id="ARBA00012687"/>
    </source>
</evidence>
<dbReference type="EMBL" id="JBHSGU010000002">
    <property type="protein sequence ID" value="MFC4700016.1"/>
    <property type="molecule type" value="Genomic_DNA"/>
</dbReference>